<evidence type="ECO:0000256" key="1">
    <source>
        <dbReference type="SAM" id="MobiDB-lite"/>
    </source>
</evidence>
<proteinExistence type="predicted"/>
<gene>
    <name evidence="2" type="ORF">AMQ74_01912</name>
</gene>
<sequence>MNKYYIKIPYNYVRYGTLSCYVYAEDEEEAMDLAYECENRYSEDYDDSDDSGDTEYQYSDMEVELEEEDVAPPHGNNNSNNTPFSNVPDYFLAELAQL</sequence>
<dbReference type="AlphaFoldDB" id="A0A150IJH2"/>
<feature type="compositionally biased region" description="Acidic residues" evidence="1">
    <location>
        <begin position="44"/>
        <end position="53"/>
    </location>
</feature>
<evidence type="ECO:0000313" key="3">
    <source>
        <dbReference type="Proteomes" id="UP000075578"/>
    </source>
</evidence>
<evidence type="ECO:0000313" key="2">
    <source>
        <dbReference type="EMBL" id="KYC45161.1"/>
    </source>
</evidence>
<reference evidence="2 3" key="1">
    <citation type="journal article" date="2016" name="ISME J.">
        <title>Chasing the elusive Euryarchaeota class WSA2: genomes reveal a uniquely fastidious methyl-reducing methanogen.</title>
        <authorList>
            <person name="Nobu M.K."/>
            <person name="Narihiro T."/>
            <person name="Kuroda K."/>
            <person name="Mei R."/>
            <person name="Liu W.T."/>
        </authorList>
    </citation>
    <scope>NUCLEOTIDE SEQUENCE [LARGE SCALE GENOMIC DNA]</scope>
    <source>
        <strain evidence="2">U1lsi0528_Bin089</strain>
    </source>
</reference>
<dbReference type="Proteomes" id="UP000075578">
    <property type="component" value="Unassembled WGS sequence"/>
</dbReference>
<feature type="region of interest" description="Disordered" evidence="1">
    <location>
        <begin position="41"/>
        <end position="87"/>
    </location>
</feature>
<name>A0A150IJH2_9EURY</name>
<dbReference type="EMBL" id="LNGD01000249">
    <property type="protein sequence ID" value="KYC45161.1"/>
    <property type="molecule type" value="Genomic_DNA"/>
</dbReference>
<accession>A0A150IJH2</accession>
<feature type="compositionally biased region" description="Acidic residues" evidence="1">
    <location>
        <begin position="61"/>
        <end position="70"/>
    </location>
</feature>
<protein>
    <submittedName>
        <fullName evidence="2">Uncharacterized protein</fullName>
    </submittedName>
</protein>
<organism evidence="2 3">
    <name type="scientific">Candidatus Methanofastidiosum methylothiophilum</name>
    <dbReference type="NCBI Taxonomy" id="1705564"/>
    <lineage>
        <taxon>Archaea</taxon>
        <taxon>Methanobacteriati</taxon>
        <taxon>Methanobacteriota</taxon>
        <taxon>Stenosarchaea group</taxon>
        <taxon>Candidatus Methanofastidiosia</taxon>
        <taxon>Candidatus Methanofastidiosales</taxon>
        <taxon>Candidatus Methanofastidiosaceae</taxon>
        <taxon>Candidatus Methanofastidiosum</taxon>
    </lineage>
</organism>
<feature type="compositionally biased region" description="Low complexity" evidence="1">
    <location>
        <begin position="72"/>
        <end position="87"/>
    </location>
</feature>
<comment type="caution">
    <text evidence="2">The sequence shown here is derived from an EMBL/GenBank/DDBJ whole genome shotgun (WGS) entry which is preliminary data.</text>
</comment>